<protein>
    <recommendedName>
        <fullName evidence="21">Phospholipid-transporting ATPase</fullName>
        <ecNumber evidence="21">7.6.2.1</ecNumber>
    </recommendedName>
</protein>
<keyword evidence="6 21" id="KW-0812">Transmembrane</keyword>
<name>A0A7R9BRH8_9CRUS</name>
<dbReference type="GO" id="GO:0140326">
    <property type="term" value="F:ATPase-coupled intramembrane lipid transporter activity"/>
    <property type="evidence" value="ECO:0007669"/>
    <property type="project" value="UniProtKB-EC"/>
</dbReference>
<dbReference type="SFLD" id="SFLDG00002">
    <property type="entry name" value="C1.7:_P-type_atpase_like"/>
    <property type="match status" value="1"/>
</dbReference>
<evidence type="ECO:0000256" key="2">
    <source>
        <dbReference type="ARBA" id="ARBA00004127"/>
    </source>
</evidence>
<evidence type="ECO:0000259" key="22">
    <source>
        <dbReference type="Pfam" id="PF16209"/>
    </source>
</evidence>
<comment type="catalytic activity">
    <reaction evidence="17 21">
        <text>ATP + H2O + phospholipidSide 1 = ADP + phosphate + phospholipidSide 2.</text>
        <dbReference type="EC" id="7.6.2.1"/>
    </reaction>
</comment>
<dbReference type="GO" id="GO:0000287">
    <property type="term" value="F:magnesium ion binding"/>
    <property type="evidence" value="ECO:0007669"/>
    <property type="project" value="UniProtKB-UniRule"/>
</dbReference>
<feature type="binding site" evidence="19">
    <location>
        <position position="513"/>
    </location>
    <ligand>
        <name>ATP</name>
        <dbReference type="ChEBI" id="CHEBI:30616"/>
    </ligand>
</feature>
<dbReference type="PROSITE" id="PS00154">
    <property type="entry name" value="ATPASE_E1_E2"/>
    <property type="match status" value="1"/>
</dbReference>
<evidence type="ECO:0000256" key="7">
    <source>
        <dbReference type="ARBA" id="ARBA00022723"/>
    </source>
</evidence>
<evidence type="ECO:0000256" key="9">
    <source>
        <dbReference type="ARBA" id="ARBA00022840"/>
    </source>
</evidence>
<dbReference type="GO" id="GO:0016887">
    <property type="term" value="F:ATP hydrolysis activity"/>
    <property type="evidence" value="ECO:0007669"/>
    <property type="project" value="InterPro"/>
</dbReference>
<feature type="binding site" evidence="20">
    <location>
        <position position="414"/>
    </location>
    <ligand>
        <name>Mg(2+)</name>
        <dbReference type="ChEBI" id="CHEBI:18420"/>
    </ligand>
</feature>
<keyword evidence="12" id="KW-0689">Ribosomal protein</keyword>
<dbReference type="SFLD" id="SFLDS00003">
    <property type="entry name" value="Haloacid_Dehalogenase"/>
    <property type="match status" value="1"/>
</dbReference>
<feature type="binding site" evidence="19">
    <location>
        <position position="674"/>
    </location>
    <ligand>
        <name>ATP</name>
        <dbReference type="ChEBI" id="CHEBI:30616"/>
    </ligand>
</feature>
<feature type="transmembrane region" description="Helical" evidence="21">
    <location>
        <begin position="947"/>
        <end position="968"/>
    </location>
</feature>
<dbReference type="SUPFAM" id="SSF81665">
    <property type="entry name" value="Calcium ATPase, transmembrane domain M"/>
    <property type="match status" value="1"/>
</dbReference>
<dbReference type="Gene3D" id="2.70.150.10">
    <property type="entry name" value="Calcium-transporting ATPase, cytoplasmic transduction domain A"/>
    <property type="match status" value="1"/>
</dbReference>
<keyword evidence="15 21" id="KW-0472">Membrane</keyword>
<keyword evidence="13 21" id="KW-1133">Transmembrane helix</keyword>
<accession>A0A7R9BRH8</accession>
<feature type="binding site" evidence="19">
    <location>
        <position position="555"/>
    </location>
    <ligand>
        <name>ATP</name>
        <dbReference type="ChEBI" id="CHEBI:30616"/>
    </ligand>
</feature>
<evidence type="ECO:0000256" key="19">
    <source>
        <dbReference type="PIRSR" id="PIRSR606539-2"/>
    </source>
</evidence>
<dbReference type="NCBIfam" id="TIGR01494">
    <property type="entry name" value="ATPase_P-type"/>
    <property type="match status" value="2"/>
</dbReference>
<evidence type="ECO:0000256" key="18">
    <source>
        <dbReference type="PIRSR" id="PIRSR606539-1"/>
    </source>
</evidence>
<feature type="binding site" evidence="19">
    <location>
        <position position="756"/>
    </location>
    <ligand>
        <name>ATP</name>
        <dbReference type="ChEBI" id="CHEBI:30616"/>
    </ligand>
</feature>
<dbReference type="GO" id="GO:0045332">
    <property type="term" value="P:phospholipid translocation"/>
    <property type="evidence" value="ECO:0007669"/>
    <property type="project" value="TreeGrafter"/>
</dbReference>
<dbReference type="SUPFAM" id="SSF81660">
    <property type="entry name" value="Metal cation-transporting ATPase, ATP-binding domain N"/>
    <property type="match status" value="1"/>
</dbReference>
<dbReference type="GO" id="GO:0005802">
    <property type="term" value="C:trans-Golgi network"/>
    <property type="evidence" value="ECO:0007669"/>
    <property type="project" value="TreeGrafter"/>
</dbReference>
<proteinExistence type="inferred from homology"/>
<dbReference type="InterPro" id="IPR044492">
    <property type="entry name" value="P_typ_ATPase_HD_dom"/>
</dbReference>
<dbReference type="InterPro" id="IPR000554">
    <property type="entry name" value="Ribosomal_eS7"/>
</dbReference>
<dbReference type="EMBL" id="CAJPEX010001568">
    <property type="protein sequence ID" value="CAG0919422.1"/>
    <property type="molecule type" value="Genomic_DNA"/>
</dbReference>
<feature type="binding site" evidence="19">
    <location>
        <position position="785"/>
    </location>
    <ligand>
        <name>ATP</name>
        <dbReference type="ChEBI" id="CHEBI:30616"/>
    </ligand>
</feature>
<dbReference type="PANTHER" id="PTHR24092:SF5">
    <property type="entry name" value="PHOSPHOLIPID-TRANSPORTING ATPASE"/>
    <property type="match status" value="1"/>
</dbReference>
<dbReference type="GO" id="GO:0005768">
    <property type="term" value="C:endosome"/>
    <property type="evidence" value="ECO:0007669"/>
    <property type="project" value="TreeGrafter"/>
</dbReference>
<keyword evidence="7 20" id="KW-0479">Metal-binding</keyword>
<dbReference type="GO" id="GO:0005840">
    <property type="term" value="C:ribosome"/>
    <property type="evidence" value="ECO:0007669"/>
    <property type="project" value="UniProtKB-KW"/>
</dbReference>
<dbReference type="InterPro" id="IPR032631">
    <property type="entry name" value="P-type_ATPase_N"/>
</dbReference>
<feature type="binding site" evidence="19">
    <location>
        <position position="786"/>
    </location>
    <ligand>
        <name>ATP</name>
        <dbReference type="ChEBI" id="CHEBI:30616"/>
    </ligand>
</feature>
<feature type="binding site" evidence="19">
    <location>
        <position position="608"/>
    </location>
    <ligand>
        <name>ATP</name>
        <dbReference type="ChEBI" id="CHEBI:30616"/>
    </ligand>
</feature>
<dbReference type="Pfam" id="PF01251">
    <property type="entry name" value="Ribosomal_S7e"/>
    <property type="match status" value="1"/>
</dbReference>
<evidence type="ECO:0000256" key="4">
    <source>
        <dbReference type="ARBA" id="ARBA00008109"/>
    </source>
</evidence>
<dbReference type="SUPFAM" id="SSF56784">
    <property type="entry name" value="HAD-like"/>
    <property type="match status" value="1"/>
</dbReference>
<dbReference type="GO" id="GO:0006897">
    <property type="term" value="P:endocytosis"/>
    <property type="evidence" value="ECO:0007669"/>
    <property type="project" value="TreeGrafter"/>
</dbReference>
<dbReference type="PROSITE" id="PS00948">
    <property type="entry name" value="RIBOSOMAL_S7E"/>
    <property type="match status" value="1"/>
</dbReference>
<dbReference type="SFLD" id="SFLDF00027">
    <property type="entry name" value="p-type_atpase"/>
    <property type="match status" value="1"/>
</dbReference>
<dbReference type="AlphaFoldDB" id="A0A7R9BRH8"/>
<evidence type="ECO:0000256" key="17">
    <source>
        <dbReference type="ARBA" id="ARBA00034036"/>
    </source>
</evidence>
<dbReference type="GO" id="GO:1990904">
    <property type="term" value="C:ribonucleoprotein complex"/>
    <property type="evidence" value="ECO:0007669"/>
    <property type="project" value="UniProtKB-KW"/>
</dbReference>
<dbReference type="InterPro" id="IPR006539">
    <property type="entry name" value="P-type_ATPase_IV"/>
</dbReference>
<feature type="binding site" evidence="19">
    <location>
        <position position="414"/>
    </location>
    <ligand>
        <name>ATP</name>
        <dbReference type="ChEBI" id="CHEBI:30616"/>
    </ligand>
</feature>
<dbReference type="InterPro" id="IPR023298">
    <property type="entry name" value="ATPase_P-typ_TM_dom_sf"/>
</dbReference>
<dbReference type="OrthoDB" id="377733at2759"/>
<feature type="binding site" evidence="19">
    <location>
        <position position="762"/>
    </location>
    <ligand>
        <name>ATP</name>
        <dbReference type="ChEBI" id="CHEBI:30616"/>
    </ligand>
</feature>
<feature type="transmembrane region" description="Helical" evidence="21">
    <location>
        <begin position="350"/>
        <end position="370"/>
    </location>
</feature>
<dbReference type="Pfam" id="PF16209">
    <property type="entry name" value="PhoLip_ATPase_N"/>
    <property type="match status" value="1"/>
</dbReference>
<feature type="binding site" evidence="20">
    <location>
        <position position="786"/>
    </location>
    <ligand>
        <name>Mg(2+)</name>
        <dbReference type="ChEBI" id="CHEBI:18420"/>
    </ligand>
</feature>
<dbReference type="NCBIfam" id="TIGR01652">
    <property type="entry name" value="ATPase-Plipid"/>
    <property type="match status" value="1"/>
</dbReference>
<gene>
    <name evidence="24" type="ORF">NMOB1V02_LOCUS6947</name>
</gene>
<feature type="transmembrane region" description="Helical" evidence="21">
    <location>
        <begin position="1007"/>
        <end position="1027"/>
    </location>
</feature>
<dbReference type="GO" id="GO:0005886">
    <property type="term" value="C:plasma membrane"/>
    <property type="evidence" value="ECO:0007669"/>
    <property type="project" value="TreeGrafter"/>
</dbReference>
<evidence type="ECO:0000256" key="16">
    <source>
        <dbReference type="ARBA" id="ARBA00023274"/>
    </source>
</evidence>
<keyword evidence="25" id="KW-1185">Reference proteome</keyword>
<keyword evidence="11 21" id="KW-1278">Translocase</keyword>
<evidence type="ECO:0000259" key="23">
    <source>
        <dbReference type="Pfam" id="PF16212"/>
    </source>
</evidence>
<keyword evidence="10 20" id="KW-0460">Magnesium</keyword>
<feature type="transmembrane region" description="Helical" evidence="21">
    <location>
        <begin position="921"/>
        <end position="941"/>
    </location>
</feature>
<feature type="domain" description="P-type ATPase C-terminal" evidence="23">
    <location>
        <begin position="809"/>
        <end position="1036"/>
    </location>
</feature>
<keyword evidence="9 19" id="KW-0067">ATP-binding</keyword>
<dbReference type="InterPro" id="IPR036412">
    <property type="entry name" value="HAD-like_sf"/>
</dbReference>
<evidence type="ECO:0000256" key="6">
    <source>
        <dbReference type="ARBA" id="ARBA00022692"/>
    </source>
</evidence>
<feature type="transmembrane region" description="Helical" evidence="21">
    <location>
        <begin position="869"/>
        <end position="891"/>
    </location>
</feature>
<evidence type="ECO:0000256" key="8">
    <source>
        <dbReference type="ARBA" id="ARBA00022741"/>
    </source>
</evidence>
<dbReference type="InterPro" id="IPR001757">
    <property type="entry name" value="P_typ_ATPase"/>
</dbReference>
<feature type="binding site" evidence="19">
    <location>
        <position position="579"/>
    </location>
    <ligand>
        <name>ATP</name>
        <dbReference type="ChEBI" id="CHEBI:30616"/>
    </ligand>
</feature>
<dbReference type="GO" id="GO:0005524">
    <property type="term" value="F:ATP binding"/>
    <property type="evidence" value="ECO:0007669"/>
    <property type="project" value="UniProtKB-UniRule"/>
</dbReference>
<dbReference type="GO" id="GO:0003735">
    <property type="term" value="F:structural constituent of ribosome"/>
    <property type="evidence" value="ECO:0007669"/>
    <property type="project" value="InterPro"/>
</dbReference>
<comment type="similarity">
    <text evidence="3">Belongs to the eukaryotic ribosomal protein eS7 family.</text>
</comment>
<dbReference type="InterPro" id="IPR032630">
    <property type="entry name" value="P_typ_ATPase_c"/>
</dbReference>
<feature type="binding site" evidence="19">
    <location>
        <position position="676"/>
    </location>
    <ligand>
        <name>ATP</name>
        <dbReference type="ChEBI" id="CHEBI:30616"/>
    </ligand>
</feature>
<evidence type="ECO:0000313" key="25">
    <source>
        <dbReference type="Proteomes" id="UP000678499"/>
    </source>
</evidence>
<feature type="binding site" evidence="20">
    <location>
        <position position="416"/>
    </location>
    <ligand>
        <name>Mg(2+)</name>
        <dbReference type="ChEBI" id="CHEBI:18420"/>
    </ligand>
</feature>
<dbReference type="PRINTS" id="PR00119">
    <property type="entry name" value="CATATPASE"/>
</dbReference>
<dbReference type="InterPro" id="IPR008250">
    <property type="entry name" value="ATPase_P-typ_transduc_dom_A_sf"/>
</dbReference>
<feature type="transmembrane region" description="Helical" evidence="21">
    <location>
        <begin position="87"/>
        <end position="112"/>
    </location>
</feature>
<feature type="transmembrane region" description="Helical" evidence="21">
    <location>
        <begin position="124"/>
        <end position="144"/>
    </location>
</feature>
<evidence type="ECO:0000256" key="13">
    <source>
        <dbReference type="ARBA" id="ARBA00022989"/>
    </source>
</evidence>
<dbReference type="GO" id="GO:0006412">
    <property type="term" value="P:translation"/>
    <property type="evidence" value="ECO:0007669"/>
    <property type="project" value="InterPro"/>
</dbReference>
<keyword evidence="14" id="KW-0445">Lipid transport</keyword>
<comment type="cofactor">
    <cofactor evidence="1 20">
        <name>Mg(2+)</name>
        <dbReference type="ChEBI" id="CHEBI:18420"/>
    </cofactor>
</comment>
<feature type="transmembrane region" description="Helical" evidence="21">
    <location>
        <begin position="975"/>
        <end position="995"/>
    </location>
</feature>
<dbReference type="Pfam" id="PF13246">
    <property type="entry name" value="Cation_ATPase"/>
    <property type="match status" value="1"/>
</dbReference>
<evidence type="ECO:0000256" key="3">
    <source>
        <dbReference type="ARBA" id="ARBA00007820"/>
    </source>
</evidence>
<reference evidence="24" key="1">
    <citation type="submission" date="2020-11" db="EMBL/GenBank/DDBJ databases">
        <authorList>
            <person name="Tran Van P."/>
        </authorList>
    </citation>
    <scope>NUCLEOTIDE SEQUENCE</scope>
</reference>
<evidence type="ECO:0000256" key="15">
    <source>
        <dbReference type="ARBA" id="ARBA00023136"/>
    </source>
</evidence>
<keyword evidence="5" id="KW-0813">Transport</keyword>
<evidence type="ECO:0000256" key="5">
    <source>
        <dbReference type="ARBA" id="ARBA00022448"/>
    </source>
</evidence>
<dbReference type="Proteomes" id="UP000678499">
    <property type="component" value="Unassembled WGS sequence"/>
</dbReference>
<feature type="binding site" evidence="19">
    <location>
        <position position="675"/>
    </location>
    <ligand>
        <name>ATP</name>
        <dbReference type="ChEBI" id="CHEBI:30616"/>
    </ligand>
</feature>
<dbReference type="InterPro" id="IPR023299">
    <property type="entry name" value="ATPase_P-typ_cyto_dom_N"/>
</dbReference>
<feature type="domain" description="P-type ATPase N-terminal" evidence="22">
    <location>
        <begin position="72"/>
        <end position="128"/>
    </location>
</feature>
<organism evidence="24">
    <name type="scientific">Notodromas monacha</name>
    <dbReference type="NCBI Taxonomy" id="399045"/>
    <lineage>
        <taxon>Eukaryota</taxon>
        <taxon>Metazoa</taxon>
        <taxon>Ecdysozoa</taxon>
        <taxon>Arthropoda</taxon>
        <taxon>Crustacea</taxon>
        <taxon>Oligostraca</taxon>
        <taxon>Ostracoda</taxon>
        <taxon>Podocopa</taxon>
        <taxon>Podocopida</taxon>
        <taxon>Cypridocopina</taxon>
        <taxon>Cypridoidea</taxon>
        <taxon>Cyprididae</taxon>
        <taxon>Notodromas</taxon>
    </lineage>
</organism>
<evidence type="ECO:0000256" key="12">
    <source>
        <dbReference type="ARBA" id="ARBA00022980"/>
    </source>
</evidence>
<evidence type="ECO:0000256" key="14">
    <source>
        <dbReference type="ARBA" id="ARBA00023055"/>
    </source>
</evidence>
<comment type="similarity">
    <text evidence="4 21">Belongs to the cation transport ATPase (P-type) (TC 3.A.3) family. Type IV subfamily.</text>
</comment>
<dbReference type="EMBL" id="OA883605">
    <property type="protein sequence ID" value="CAD7279270.1"/>
    <property type="molecule type" value="Genomic_DNA"/>
</dbReference>
<sequence length="1243" mass="140901">MMKLSETPETDETPLTVMGEDCRVELDERDLLIGQTRKRRNFLHRCLCMLCLNCCAEDEPQSRAIYIGSRPAEHYPPNVIRNQKYSVLFFVPCVLINQFKFFLNLYFLILAVTQFFPAVRVGYLYTYWGPLGFVLLVTMCREAVDDFRRYQRDKEINGQVYTKLVPSGHASITSAEIKVGDLLYVQKNQRIPADLILLRTSEKSGTCFIRTDQLDGETDWKLRLPISALQKLGFDEETLDVDAVVSAEPPKQDIHSFLGNFQIRNQDGSSEEESLGLENTLWANTVLANGTALGLVVYTGRETRSVMNNSSPRSKVGLVDLEINFLTKILFGTMIAMSLVMVLLKGNRAYWYQYLVRFVLLFSYIIPLSLRVNLDMAKIFYSWSIMKDKEMPENVVRSTTIPEELGRIGYVLTDKTGTLTKNEMVMKKFHVTSEGYSSESFCELRDLVKKSSESKEDRDALQFHDSNSRFERAKARKAALVGEAVKAVALCHNVTPIEDDGESRTYQAASPDEIALVQWTEAMGMSLTARDLTRMTIVDSWGNEHHYEILMVFPFTSETKRMGIILRDEESDKIVFYLKGADIVMVEIIHYCDWLEEVVDMMANEGLRTLVVASKTLTKKQYQDFEAKYKTANMALAQRGARVASVVETLERDMELLCVTGVEDSLQDNIWMLTGDKLETAASIAKSSHLVGRDQTTYLFRDVSDRNEAHLELNAFRRKDKAALVITGKAFETCRQFYEEDLMELACRAPAVVVCRCAPTQKADVVGLVKKFSNKRTVAVGDGGNDVPMIQAADAGVGIVGKEGKQASLAADFSLTQFDHLGRLLLVHGRYSYLRTAALSQFIIHRGLIISVSQAVFSALFYYSSIALYHGILLIGYSTVYTNFPVFSLVLDKDVTAKVAMTYPELYKILSKGRSLSLKTFLIWAIVSLYQGSVILYGTLILFENDFIHVVLLSFSALVLTELLMVVLTVKRWHYLMAVAELLSLGIYVASIFIFPKVFDFQFMGSLAFYWKVATITSVACVPLFIAKYLRKKFAPPAVTKLSGRKTVWENMNASSKIKKAVGEKVEEVETSIAQALLDLESTSDLKTQLRELQITTVKEIDVPNRKALVVFVPFPQLKAYQKIQTRLVRELEKKFSGKHVVFVAQRKILPKPTRKMANKSKQKRPRSRTLTAVHEAILEDLVYPAEIVGKRIRIKLDGSRIIKVHLDRNQQTNVEHKVETFRAIYKRLTGKEVDFEFPEPIF</sequence>
<feature type="binding site" evidence="20">
    <location>
        <position position="782"/>
    </location>
    <ligand>
        <name>Mg(2+)</name>
        <dbReference type="ChEBI" id="CHEBI:18420"/>
    </ligand>
</feature>
<dbReference type="Gene3D" id="3.40.1110.10">
    <property type="entry name" value="Calcium-transporting ATPase, cytoplasmic domain N"/>
    <property type="match status" value="1"/>
</dbReference>
<feature type="transmembrane region" description="Helical" evidence="21">
    <location>
        <begin position="843"/>
        <end position="863"/>
    </location>
</feature>
<evidence type="ECO:0000313" key="24">
    <source>
        <dbReference type="EMBL" id="CAD7279270.1"/>
    </source>
</evidence>
<dbReference type="FunFam" id="3.40.50.1000:FF:000009">
    <property type="entry name" value="Phospholipid-transporting ATPase"/>
    <property type="match status" value="1"/>
</dbReference>
<feature type="transmembrane region" description="Helical" evidence="21">
    <location>
        <begin position="323"/>
        <end position="344"/>
    </location>
</feature>
<evidence type="ECO:0000256" key="10">
    <source>
        <dbReference type="ARBA" id="ARBA00022842"/>
    </source>
</evidence>
<evidence type="ECO:0000256" key="11">
    <source>
        <dbReference type="ARBA" id="ARBA00022967"/>
    </source>
</evidence>
<dbReference type="SUPFAM" id="SSF81653">
    <property type="entry name" value="Calcium ATPase, transduction domain A"/>
    <property type="match status" value="1"/>
</dbReference>
<dbReference type="PANTHER" id="PTHR24092">
    <property type="entry name" value="PROBABLE PHOSPHOLIPID-TRANSPORTING ATPASE"/>
    <property type="match status" value="1"/>
</dbReference>
<feature type="binding site" evidence="19">
    <location>
        <position position="416"/>
    </location>
    <ligand>
        <name>ATP</name>
        <dbReference type="ChEBI" id="CHEBI:30616"/>
    </ligand>
</feature>
<keyword evidence="16" id="KW-0687">Ribonucleoprotein</keyword>
<evidence type="ECO:0000256" key="21">
    <source>
        <dbReference type="RuleBase" id="RU362033"/>
    </source>
</evidence>
<comment type="subcellular location">
    <subcellularLocation>
        <location evidence="2">Endomembrane system</location>
        <topology evidence="2">Multi-pass membrane protein</topology>
    </subcellularLocation>
    <subcellularLocation>
        <location evidence="21">Membrane</location>
        <topology evidence="21">Multi-pass membrane protein</topology>
    </subcellularLocation>
</comment>
<evidence type="ECO:0000256" key="20">
    <source>
        <dbReference type="PIRSR" id="PIRSR606539-3"/>
    </source>
</evidence>
<keyword evidence="8 19" id="KW-0547">Nucleotide-binding</keyword>
<dbReference type="Pfam" id="PF16212">
    <property type="entry name" value="PhoLip_ATPase_C"/>
    <property type="match status" value="1"/>
</dbReference>
<dbReference type="InterPro" id="IPR018303">
    <property type="entry name" value="ATPase_P-typ_P_site"/>
</dbReference>
<feature type="binding site" evidence="19">
    <location>
        <position position="415"/>
    </location>
    <ligand>
        <name>ATP</name>
        <dbReference type="ChEBI" id="CHEBI:30616"/>
    </ligand>
</feature>
<evidence type="ECO:0000256" key="1">
    <source>
        <dbReference type="ARBA" id="ARBA00001946"/>
    </source>
</evidence>
<dbReference type="GO" id="GO:0006890">
    <property type="term" value="P:retrograde vesicle-mediated transport, Golgi to endoplasmic reticulum"/>
    <property type="evidence" value="ECO:0007669"/>
    <property type="project" value="TreeGrafter"/>
</dbReference>
<dbReference type="InterPro" id="IPR023214">
    <property type="entry name" value="HAD_sf"/>
</dbReference>
<dbReference type="Gene3D" id="3.40.50.1000">
    <property type="entry name" value="HAD superfamily/HAD-like"/>
    <property type="match status" value="1"/>
</dbReference>
<feature type="active site" description="4-aspartylphosphate intermediate" evidence="18">
    <location>
        <position position="414"/>
    </location>
</feature>
<dbReference type="EC" id="7.6.2.1" evidence="21"/>
<dbReference type="InterPro" id="IPR047861">
    <property type="entry name" value="Ribosomal_eS7_CS"/>
</dbReference>